<keyword evidence="3" id="KW-1185">Reference proteome</keyword>
<name>A0A0F7ZFQ9_9HYPO</name>
<organism evidence="2 3">
    <name type="scientific">Hirsutella minnesotensis 3608</name>
    <dbReference type="NCBI Taxonomy" id="1043627"/>
    <lineage>
        <taxon>Eukaryota</taxon>
        <taxon>Fungi</taxon>
        <taxon>Dikarya</taxon>
        <taxon>Ascomycota</taxon>
        <taxon>Pezizomycotina</taxon>
        <taxon>Sordariomycetes</taxon>
        <taxon>Hypocreomycetidae</taxon>
        <taxon>Hypocreales</taxon>
        <taxon>Ophiocordycipitaceae</taxon>
        <taxon>Hirsutella</taxon>
    </lineage>
</organism>
<reference evidence="2 3" key="1">
    <citation type="journal article" date="2014" name="Genome Biol. Evol.">
        <title>Comparative genomics and transcriptomics analyses reveal divergent lifestyle features of nematode endoparasitic fungus Hirsutella minnesotensis.</title>
        <authorList>
            <person name="Lai Y."/>
            <person name="Liu K."/>
            <person name="Zhang X."/>
            <person name="Zhang X."/>
            <person name="Li K."/>
            <person name="Wang N."/>
            <person name="Shu C."/>
            <person name="Wu Y."/>
            <person name="Wang C."/>
            <person name="Bushley K.E."/>
            <person name="Xiang M."/>
            <person name="Liu X."/>
        </authorList>
    </citation>
    <scope>NUCLEOTIDE SEQUENCE [LARGE SCALE GENOMIC DNA]</scope>
    <source>
        <strain evidence="2 3">3608</strain>
    </source>
</reference>
<proteinExistence type="predicted"/>
<dbReference type="Proteomes" id="UP000054481">
    <property type="component" value="Unassembled WGS sequence"/>
</dbReference>
<evidence type="ECO:0000313" key="2">
    <source>
        <dbReference type="EMBL" id="KJZ69571.1"/>
    </source>
</evidence>
<dbReference type="PANTHER" id="PTHR38248:SF2">
    <property type="entry name" value="FUNK1 11"/>
    <property type="match status" value="1"/>
</dbReference>
<dbReference type="PANTHER" id="PTHR38248">
    <property type="entry name" value="FUNK1 6"/>
    <property type="match status" value="1"/>
</dbReference>
<gene>
    <name evidence="2" type="ORF">HIM_11033</name>
</gene>
<dbReference type="Pfam" id="PF17667">
    <property type="entry name" value="Pkinase_fungal"/>
    <property type="match status" value="1"/>
</dbReference>
<evidence type="ECO:0000313" key="3">
    <source>
        <dbReference type="Proteomes" id="UP000054481"/>
    </source>
</evidence>
<protein>
    <recommendedName>
        <fullName evidence="1">Fungal-type protein kinase domain-containing protein</fullName>
    </recommendedName>
</protein>
<feature type="domain" description="Fungal-type protein kinase" evidence="1">
    <location>
        <begin position="1"/>
        <end position="31"/>
    </location>
</feature>
<dbReference type="AlphaFoldDB" id="A0A0F7ZFQ9"/>
<dbReference type="OrthoDB" id="5584477at2759"/>
<evidence type="ECO:0000259" key="1">
    <source>
        <dbReference type="Pfam" id="PF17667"/>
    </source>
</evidence>
<dbReference type="EMBL" id="KQ030698">
    <property type="protein sequence ID" value="KJZ69571.1"/>
    <property type="molecule type" value="Genomic_DNA"/>
</dbReference>
<sequence>MQFMAVDVLRQVDHTYRHDVESFFYVLLWMCAREAWSKPKLSRGGRPPRDSLLRKWEIGSLKDIARTKAGDMTVDGLEEILGEFPEELDVVKPLCLKIRSTLFGDTARLNFGTPTGDSDQLYQPIIAAYDEIISDI</sequence>
<dbReference type="InterPro" id="IPR040976">
    <property type="entry name" value="Pkinase_fungal"/>
</dbReference>
<accession>A0A0F7ZFQ9</accession>